<keyword evidence="1" id="KW-1133">Transmembrane helix</keyword>
<gene>
    <name evidence="3" type="ORF">BD293_2235</name>
</gene>
<sequence length="101" mass="10714">MEQLQSVWNALDGKRRILAIGASAAMFAAIMMLTKIATAPGMSLLYAGLEEAAAGEVIQSLEARGIAYDVRAGAIYVPSRVRDETRLMMAANGLYAPSASH</sequence>
<proteinExistence type="predicted"/>
<keyword evidence="1" id="KW-0472">Membrane</keyword>
<organism evidence="3 4">
    <name type="scientific">Roseinatronobacter monicus</name>
    <dbReference type="NCBI Taxonomy" id="393481"/>
    <lineage>
        <taxon>Bacteria</taxon>
        <taxon>Pseudomonadati</taxon>
        <taxon>Pseudomonadota</taxon>
        <taxon>Alphaproteobacteria</taxon>
        <taxon>Rhodobacterales</taxon>
        <taxon>Paracoccaceae</taxon>
        <taxon>Roseinatronobacter</taxon>
    </lineage>
</organism>
<protein>
    <submittedName>
        <fullName evidence="3">Secretory protein of YscJ/FliF family</fullName>
    </submittedName>
</protein>
<keyword evidence="4" id="KW-1185">Reference proteome</keyword>
<evidence type="ECO:0000259" key="2">
    <source>
        <dbReference type="Pfam" id="PF01514"/>
    </source>
</evidence>
<keyword evidence="1" id="KW-0812">Transmembrane</keyword>
<evidence type="ECO:0000313" key="4">
    <source>
        <dbReference type="Proteomes" id="UP000320582"/>
    </source>
</evidence>
<dbReference type="InterPro" id="IPR006182">
    <property type="entry name" value="FliF_N_dom"/>
</dbReference>
<dbReference type="InterPro" id="IPR043427">
    <property type="entry name" value="YscJ/FliF"/>
</dbReference>
<dbReference type="Proteomes" id="UP000320582">
    <property type="component" value="Unassembled WGS sequence"/>
</dbReference>
<feature type="transmembrane region" description="Helical" evidence="1">
    <location>
        <begin position="17"/>
        <end position="34"/>
    </location>
</feature>
<dbReference type="PANTHER" id="PTHR30046">
    <property type="entry name" value="FLAGELLAR M-RING PROTEIN"/>
    <property type="match status" value="1"/>
</dbReference>
<dbReference type="Pfam" id="PF01514">
    <property type="entry name" value="YscJ_FliF"/>
    <property type="match status" value="1"/>
</dbReference>
<accession>A0A543KEV7</accession>
<feature type="domain" description="Flagellar M-ring N-terminal" evidence="2">
    <location>
        <begin position="38"/>
        <end position="95"/>
    </location>
</feature>
<evidence type="ECO:0000256" key="1">
    <source>
        <dbReference type="SAM" id="Phobius"/>
    </source>
</evidence>
<name>A0A543KEV7_9RHOB</name>
<dbReference type="PANTHER" id="PTHR30046:SF0">
    <property type="entry name" value="FLAGELLAR M-RING PROTEIN"/>
    <property type="match status" value="1"/>
</dbReference>
<comment type="caution">
    <text evidence="3">The sequence shown here is derived from an EMBL/GenBank/DDBJ whole genome shotgun (WGS) entry which is preliminary data.</text>
</comment>
<dbReference type="AlphaFoldDB" id="A0A543KEV7"/>
<dbReference type="RefSeq" id="WP_142081617.1">
    <property type="nucleotide sequence ID" value="NZ_VFPT01000001.1"/>
</dbReference>
<evidence type="ECO:0000313" key="3">
    <source>
        <dbReference type="EMBL" id="TQM93594.1"/>
    </source>
</evidence>
<reference evidence="3 4" key="1">
    <citation type="submission" date="2019-06" db="EMBL/GenBank/DDBJ databases">
        <title>Genomic Encyclopedia of Archaeal and Bacterial Type Strains, Phase II (KMG-II): from individual species to whole genera.</title>
        <authorList>
            <person name="Goeker M."/>
        </authorList>
    </citation>
    <scope>NUCLEOTIDE SEQUENCE [LARGE SCALE GENOMIC DNA]</scope>
    <source>
        <strain evidence="3 4">DSM 18423</strain>
    </source>
</reference>
<dbReference type="EMBL" id="VFPT01000001">
    <property type="protein sequence ID" value="TQM93594.1"/>
    <property type="molecule type" value="Genomic_DNA"/>
</dbReference>